<dbReference type="GO" id="GO:0004930">
    <property type="term" value="F:G protein-coupled receptor activity"/>
    <property type="evidence" value="ECO:0007669"/>
    <property type="project" value="InterPro"/>
</dbReference>
<protein>
    <recommendedName>
        <fullName evidence="4">Fibronectin type-III domain-containing protein</fullName>
    </recommendedName>
</protein>
<evidence type="ECO:0000313" key="5">
    <source>
        <dbReference type="EMBL" id="BAP55803.1"/>
    </source>
</evidence>
<dbReference type="Pfam" id="PF05345">
    <property type="entry name" value="He_PIG"/>
    <property type="match status" value="2"/>
</dbReference>
<dbReference type="GO" id="GO:0016020">
    <property type="term" value="C:membrane"/>
    <property type="evidence" value="ECO:0007669"/>
    <property type="project" value="InterPro"/>
</dbReference>
<dbReference type="KEGG" id="tig:THII_1506"/>
<evidence type="ECO:0000256" key="1">
    <source>
        <dbReference type="ARBA" id="ARBA00022729"/>
    </source>
</evidence>
<feature type="domain" description="Fibronectin type-III" evidence="4">
    <location>
        <begin position="1042"/>
        <end position="1154"/>
    </location>
</feature>
<dbReference type="PANTHER" id="PTHR46682">
    <property type="entry name" value="ADHESION G-PROTEIN COUPLED RECEPTOR V1"/>
    <property type="match status" value="1"/>
</dbReference>
<dbReference type="EMBL" id="AP014633">
    <property type="protein sequence ID" value="BAP55803.1"/>
    <property type="molecule type" value="Genomic_DNA"/>
</dbReference>
<gene>
    <name evidence="5" type="ORF">THII_1506</name>
</gene>
<dbReference type="InterPro" id="IPR003961">
    <property type="entry name" value="FN3_dom"/>
</dbReference>
<keyword evidence="6" id="KW-1185">Reference proteome</keyword>
<dbReference type="InterPro" id="IPR003644">
    <property type="entry name" value="Calx_beta"/>
</dbReference>
<sequence length="2074" mass="226626">MAMVVFKRDLSTGQLSLQQVLKKEQLGMGESSINVSPVVVSADNRFVYMTAYNYSGESVVAIFARDLSTGQLTLQQLLKNGQNGVEWLEKPYLITVSADDQFVYVLGDQQLSVLERDPSTGELRFQQAQEDWYCDYYGDSVPTSVAVSADNLWVYVVCERNDSVEERGMSVFIRDPSTGQLILQDRWYYYNDWFWGTPSSVAVSHDSRFVYITSPKTDTIMVSAQINNSPENYIYYSYQDNPIIFNENTSFTFVTTWWESIRDLDAGIFPLQVTLTVTNGTLTLNGREGLSFTEGDGTADNRLVFIGTLTAINNALKGMTFTPTLNFYGEATLNIVTDDLGHTGYGGAQQDTDTLIIKVLDVNEPPVIETIATQYGIPNKLLSFKVIAIDPNVPKQNLTYKLINKDLPPGASIDSETGQFKWTPLPTQIGIFKLTVAVTDNGVNPDNLEASQTFEVIISDTPILKPIGAQTVLVDNTLTFTAQADFLETPALTFSLLNAPTGAQIDKKTGKFTWTPTQTGEFPVTVMVTEPFGQRTAEETVIITVTQVLTSLELTLNSVAIFQNGHLTAKGKLTSYPQQPAGLKELPIQLQITAPDGSITTQEVTTIASGEYHFTQLPAFTQTGQYQLQAQFANDDRLAASQSEPQTVLVSALAGYALLVQGRDAKGNGQEAYGKSLNRVYQKLINRGFIDDNIDYLGFDQNQIGVLVDDTPDKAKIQNTLKTLQTRLNADPAPLYIVMVDHGDLEGNFHLDNGNHEEIAPTELNNWLAALEQGLNDPAKAQPRVIIIGSCYSGNFISALSKPGRILVTSTAPGEESYKGPKEPDEVRSGEYFIEALFAQLGQGYSLKTAFELATQSTELFTRTDDTDFFNEQFQDNAVQHPLLDDNSDNQGSNVLGVDGQAAKTIYLGLGPQYDPTAPDSPAVILSVTPTVHLEANTTSAPLWARVNQPSRVKGEQVFVDIRPPSLQLTNNGIEQRETLAMEGLERIELGLASDSEFSGHFDGFTQMGRYELFYFVVDSETGDRSPLQRSLVYKDRAGNQPPTPVQLRAPQNGDETHTTVIFAWQPSPDPDNDPVTYTFLLATEPSMQQIIYRQEELRMTMTYLNSESVIADPLNQGQPGLRDGTKYAWQVQAIDKYGAVAESPVFTFQTNDTNLPPGLGSLYVYNAVDFVSLDNAMLDFWVVDEWGNLVLDANGLPIPVQQPPEVFQDQGFYNLTLPYGRRRATLHATGYQDQPVLIDTTDGLAHLRVAMTPAGGISIQPGQLQLTAEQTRVDETQGQIALVVKRVGGDDGVVSVAYQLLPDSSASLGSDYSVQEGQLTWADQDSLPKKISVTLHDDDQKEGDETFTVRLNNPSGGATLGTPNTINITLLDDEAQQPLQSGTLQFQVPTYSATEGTVLPSILVSRVKGSNGTVAVQYSITPQSTAIASDYTGGTGILEWADGDTEPKPLQLTLIDDSEAEAVEIIQLTLFNPTGGVQLGEPIQTTLTIADNEITTQPGENMVIVPPQPGDTTIPKTDPPKTDTLPVIEPSESQAGVLQFLAPTYSLNEGLGSVRTFTVTRSGGSQGAVSVEYATIGGTAEMGLDYVGGTGLLTWADGDDMPKAIELTVLDDQEAEKAETIQLQLANPTGRATLTLYRQATLIIADNDTTAAQSPHEELASIEFTSPLFWAQEEDNLAELTVLRTGSSQGEVSVQYITTTNSSAILGDDYLNGSGTLVWADQETQPQTITLNLIDDQLPDEEIIHLLLVNPTGQARLGKQSEAAVIIKDNDKPVIAPSQPAVLQFTQTFATVPENQGYILISIIRTGNHQEPITVDYETISETATAHEDYLPSQGRLSWDESEKEMISLIIPILKDNQVEPDETFVIRLSNPSAAAQLGPLSQITIQIQDQESYSDTQPSPLLPNLGRGMALVNSLSTQWKTSLNCQAFPCPLKAAFRGGSSLNGLSYHPQLTLHPYQYVNIRGEMDVAAEHVGQPAELLIVAAWKPINSTEPENYFMQDNQGQILPWDLNLAHLVAAQKAVTLMPTQVIDLYTGFLGSGQIRLFFGYQLPDGVIVFNGEQSVELVVKTLAED</sequence>
<organism evidence="5 6">
    <name type="scientific">Thioploca ingrica</name>
    <dbReference type="NCBI Taxonomy" id="40754"/>
    <lineage>
        <taxon>Bacteria</taxon>
        <taxon>Pseudomonadati</taxon>
        <taxon>Pseudomonadota</taxon>
        <taxon>Gammaproteobacteria</taxon>
        <taxon>Thiotrichales</taxon>
        <taxon>Thiotrichaceae</taxon>
        <taxon>Thioploca</taxon>
    </lineage>
</organism>
<dbReference type="Pfam" id="PF01650">
    <property type="entry name" value="Peptidase_C13"/>
    <property type="match status" value="1"/>
</dbReference>
<dbReference type="InterPro" id="IPR038081">
    <property type="entry name" value="CalX-like_sf"/>
</dbReference>
<dbReference type="InterPro" id="IPR026919">
    <property type="entry name" value="ADGRV1"/>
</dbReference>
<dbReference type="InterPro" id="IPR013783">
    <property type="entry name" value="Ig-like_fold"/>
</dbReference>
<dbReference type="Pfam" id="PF10282">
    <property type="entry name" value="Lactonase"/>
    <property type="match status" value="1"/>
</dbReference>
<dbReference type="Pfam" id="PF03160">
    <property type="entry name" value="Calx-beta"/>
    <property type="match status" value="5"/>
</dbReference>
<dbReference type="Gene3D" id="3.40.50.1460">
    <property type="match status" value="1"/>
</dbReference>
<keyword evidence="3" id="KW-0106">Calcium</keyword>
<evidence type="ECO:0000256" key="3">
    <source>
        <dbReference type="ARBA" id="ARBA00022837"/>
    </source>
</evidence>
<dbReference type="OrthoDB" id="5621937at2"/>
<dbReference type="SMART" id="SM00237">
    <property type="entry name" value="Calx_beta"/>
    <property type="match status" value="5"/>
</dbReference>
<keyword evidence="1" id="KW-0732">Signal</keyword>
<dbReference type="InterPro" id="IPR015919">
    <property type="entry name" value="Cadherin-like_sf"/>
</dbReference>
<dbReference type="InterPro" id="IPR011044">
    <property type="entry name" value="Quino_amine_DH_bsu"/>
</dbReference>
<keyword evidence="2" id="KW-0677">Repeat</keyword>
<name>A0A090ADB2_9GAMM</name>
<dbReference type="Gene3D" id="2.60.40.10">
    <property type="entry name" value="Immunoglobulins"/>
    <property type="match status" value="3"/>
</dbReference>
<dbReference type="InterPro" id="IPR015943">
    <property type="entry name" value="WD40/YVTN_repeat-like_dom_sf"/>
</dbReference>
<dbReference type="Gene3D" id="2.60.40.2030">
    <property type="match status" value="5"/>
</dbReference>
<dbReference type="GO" id="GO:0006508">
    <property type="term" value="P:proteolysis"/>
    <property type="evidence" value="ECO:0007669"/>
    <property type="project" value="InterPro"/>
</dbReference>
<evidence type="ECO:0000313" key="6">
    <source>
        <dbReference type="Proteomes" id="UP000031623"/>
    </source>
</evidence>
<dbReference type="PANTHER" id="PTHR46682:SF1">
    <property type="entry name" value="ADHESION G-PROTEIN COUPLED RECEPTOR V1"/>
    <property type="match status" value="1"/>
</dbReference>
<dbReference type="SUPFAM" id="SSF49313">
    <property type="entry name" value="Cadherin-like"/>
    <property type="match status" value="2"/>
</dbReference>
<dbReference type="GO" id="GO:0008233">
    <property type="term" value="F:peptidase activity"/>
    <property type="evidence" value="ECO:0007669"/>
    <property type="project" value="InterPro"/>
</dbReference>
<dbReference type="InterPro" id="IPR036116">
    <property type="entry name" value="FN3_sf"/>
</dbReference>
<accession>A0A090ADB2</accession>
<dbReference type="SUPFAM" id="SSF141072">
    <property type="entry name" value="CalX-like"/>
    <property type="match status" value="5"/>
</dbReference>
<dbReference type="SUPFAM" id="SSF49265">
    <property type="entry name" value="Fibronectin type III"/>
    <property type="match status" value="1"/>
</dbReference>
<dbReference type="SUPFAM" id="SSF50969">
    <property type="entry name" value="YVTN repeat-like/Quinoprotein amine dehydrogenase"/>
    <property type="match status" value="1"/>
</dbReference>
<evidence type="ECO:0000259" key="4">
    <source>
        <dbReference type="PROSITE" id="PS50853"/>
    </source>
</evidence>
<dbReference type="GO" id="GO:0005509">
    <property type="term" value="F:calcium ion binding"/>
    <property type="evidence" value="ECO:0007669"/>
    <property type="project" value="InterPro"/>
</dbReference>
<dbReference type="InterPro" id="IPR019405">
    <property type="entry name" value="Lactonase_7-beta_prop"/>
</dbReference>
<dbReference type="STRING" id="40754.THII_1506"/>
<dbReference type="Proteomes" id="UP000031623">
    <property type="component" value="Chromosome"/>
</dbReference>
<proteinExistence type="predicted"/>
<evidence type="ECO:0000256" key="2">
    <source>
        <dbReference type="ARBA" id="ARBA00022737"/>
    </source>
</evidence>
<reference evidence="5 6" key="1">
    <citation type="journal article" date="2014" name="ISME J.">
        <title>Ecophysiology of Thioploca ingrica as revealed by the complete genome sequence supplemented with proteomic evidence.</title>
        <authorList>
            <person name="Kojima H."/>
            <person name="Ogura Y."/>
            <person name="Yamamoto N."/>
            <person name="Togashi T."/>
            <person name="Mori H."/>
            <person name="Watanabe T."/>
            <person name="Nemoto F."/>
            <person name="Kurokawa K."/>
            <person name="Hayashi T."/>
            <person name="Fukui M."/>
        </authorList>
    </citation>
    <scope>NUCLEOTIDE SEQUENCE [LARGE SCALE GENOMIC DNA]</scope>
</reference>
<dbReference type="InterPro" id="IPR001096">
    <property type="entry name" value="Peptidase_C13"/>
</dbReference>
<dbReference type="Gene3D" id="2.130.10.10">
    <property type="entry name" value="YVTN repeat-like/Quinoprotein amine dehydrogenase"/>
    <property type="match status" value="2"/>
</dbReference>
<dbReference type="HOGENOM" id="CLU_000599_0_0_6"/>
<dbReference type="PROSITE" id="PS50853">
    <property type="entry name" value="FN3"/>
    <property type="match status" value="1"/>
</dbReference>